<gene>
    <name evidence="3" type="ORF">OFUS_LOCUS5024</name>
</gene>
<feature type="compositionally biased region" description="Low complexity" evidence="1">
    <location>
        <begin position="167"/>
        <end position="183"/>
    </location>
</feature>
<dbReference type="Pfam" id="PF00024">
    <property type="entry name" value="PAN_1"/>
    <property type="match status" value="1"/>
</dbReference>
<dbReference type="PROSITE" id="PS50948">
    <property type="entry name" value="PAN"/>
    <property type="match status" value="1"/>
</dbReference>
<protein>
    <recommendedName>
        <fullName evidence="2">Apple domain-containing protein</fullName>
    </recommendedName>
</protein>
<comment type="caution">
    <text evidence="3">The sequence shown here is derived from an EMBL/GenBank/DDBJ whole genome shotgun (WGS) entry which is preliminary data.</text>
</comment>
<evidence type="ECO:0000259" key="2">
    <source>
        <dbReference type="PROSITE" id="PS50948"/>
    </source>
</evidence>
<dbReference type="OrthoDB" id="5867217at2759"/>
<name>A0A8S4NC13_OWEFU</name>
<dbReference type="AlphaFoldDB" id="A0A8S4NC13"/>
<feature type="compositionally biased region" description="Basic residues" evidence="1">
    <location>
        <begin position="146"/>
        <end position="166"/>
    </location>
</feature>
<accession>A0A8S4NC13</accession>
<feature type="region of interest" description="Disordered" evidence="1">
    <location>
        <begin position="145"/>
        <end position="183"/>
    </location>
</feature>
<dbReference type="CDD" id="cd01099">
    <property type="entry name" value="PAN_AP_HGF"/>
    <property type="match status" value="1"/>
</dbReference>
<organism evidence="3 4">
    <name type="scientific">Owenia fusiformis</name>
    <name type="common">Polychaete worm</name>
    <dbReference type="NCBI Taxonomy" id="6347"/>
    <lineage>
        <taxon>Eukaryota</taxon>
        <taxon>Metazoa</taxon>
        <taxon>Spiralia</taxon>
        <taxon>Lophotrochozoa</taxon>
        <taxon>Annelida</taxon>
        <taxon>Polychaeta</taxon>
        <taxon>Sedentaria</taxon>
        <taxon>Canalipalpata</taxon>
        <taxon>Sabellida</taxon>
        <taxon>Oweniida</taxon>
        <taxon>Oweniidae</taxon>
        <taxon>Owenia</taxon>
    </lineage>
</organism>
<dbReference type="SMART" id="SM00473">
    <property type="entry name" value="PAN_AP"/>
    <property type="match status" value="1"/>
</dbReference>
<dbReference type="Gene3D" id="3.50.4.10">
    <property type="entry name" value="Hepatocyte Growth Factor"/>
    <property type="match status" value="1"/>
</dbReference>
<feature type="domain" description="Apple" evidence="2">
    <location>
        <begin position="41"/>
        <end position="119"/>
    </location>
</feature>
<keyword evidence="4" id="KW-1185">Reference proteome</keyword>
<reference evidence="3" key="1">
    <citation type="submission" date="2022-03" db="EMBL/GenBank/DDBJ databases">
        <authorList>
            <person name="Martin C."/>
        </authorList>
    </citation>
    <scope>NUCLEOTIDE SEQUENCE</scope>
</reference>
<evidence type="ECO:0000313" key="3">
    <source>
        <dbReference type="EMBL" id="CAH1778052.1"/>
    </source>
</evidence>
<dbReference type="InterPro" id="IPR003609">
    <property type="entry name" value="Pan_app"/>
</dbReference>
<evidence type="ECO:0000313" key="4">
    <source>
        <dbReference type="Proteomes" id="UP000749559"/>
    </source>
</evidence>
<dbReference type="SUPFAM" id="SSF57414">
    <property type="entry name" value="Hairpin loop containing domain-like"/>
    <property type="match status" value="1"/>
</dbReference>
<dbReference type="Proteomes" id="UP000749559">
    <property type="component" value="Unassembled WGS sequence"/>
</dbReference>
<evidence type="ECO:0000256" key="1">
    <source>
        <dbReference type="SAM" id="MobiDB-lite"/>
    </source>
</evidence>
<dbReference type="EMBL" id="CAIIXF020000002">
    <property type="protein sequence ID" value="CAH1778052.1"/>
    <property type="molecule type" value="Genomic_DNA"/>
</dbReference>
<sequence>MMRCSMADIVFIMNGLNILLRTEARSARWSPKTVIKGDYECAETFIKHPRHYLEDEDEYALFKHTFLSYCKDLCVNYTEFLCRSFSYDPEYKDCYILKGSIEDKDLISSNTFDHYSRICRLRPSATTPTTQSDEEFTEDIRSATIKPKHNTRHQGKRPGRHRRPRIRTTTTTKIPVAQGSKSKSVSSSHRNILDFTMIALYLLQFSWIRHLAK</sequence>
<proteinExistence type="predicted"/>